<proteinExistence type="predicted"/>
<evidence type="ECO:0000313" key="1">
    <source>
        <dbReference type="EMBL" id="UTO55624.1"/>
    </source>
</evidence>
<dbReference type="EMBL" id="CP089285">
    <property type="protein sequence ID" value="UTO56545.1"/>
    <property type="molecule type" value="Genomic_DNA"/>
</dbReference>
<dbReference type="RefSeq" id="WP_218193844.1">
    <property type="nucleotide sequence ID" value="NZ_CP054597.1"/>
</dbReference>
<reference evidence="1" key="1">
    <citation type="journal article" date="2022" name="Microorganisms">
        <title>Assembly and Comparison of Ca. Neoehrlichia mikurensis Genomes.</title>
        <authorList>
            <person name="Azagi T."/>
            <person name="Dirks R.P."/>
            <person name="Yebra-Pimentel E.S."/>
            <person name="Schaap P.J."/>
            <person name="Koehorst J.J."/>
            <person name="Esser H.J."/>
            <person name="Sprong H."/>
        </authorList>
    </citation>
    <scope>NUCLEOTIDE SEQUENCE</scope>
    <source>
        <strain evidence="2">18-2804</strain>
        <strain evidence="1">18-2837</strain>
    </source>
</reference>
<dbReference type="AlphaFoldDB" id="A0A9Q9F3T1"/>
<organism evidence="1 3">
    <name type="scientific">Neoehrlichia mikurensis</name>
    <dbReference type="NCBI Taxonomy" id="89586"/>
    <lineage>
        <taxon>Bacteria</taxon>
        <taxon>Pseudomonadati</taxon>
        <taxon>Pseudomonadota</taxon>
        <taxon>Alphaproteobacteria</taxon>
        <taxon>Rickettsiales</taxon>
        <taxon>Anaplasmataceae</taxon>
        <taxon>Candidatus Neoehrlichia</taxon>
    </lineage>
</organism>
<sequence length="301" mass="34244">MSKNLQKEQTTHQDKKVSVALKAKINNADAILPKDQMIYPVNGRNPLYRTLDDLCKEKSAKIYLMKFSYDGKNTGVIRQDTEAKNSVKYRMYGKDDELYNTQIKDYVRQCSCKSAVPFVVGRKGELLVLDGAVTNKSSDVIRLYTKSHYFFERRKPIICAGMISIDNGRIVGINTTNSHYEVSKENLYNTVKLFEDVISKNAKISHEGKRYSKKSFIDMMEGKDSFSLGEVRNKIKNYLTTAVENCTSIVRYRGKNKYNVSGNINGSSNNPLLKDHVEGSYVQKITQAMVLENLENSVTHL</sequence>
<protein>
    <submittedName>
        <fullName evidence="1">Uncharacterized protein</fullName>
    </submittedName>
</protein>
<evidence type="ECO:0000313" key="4">
    <source>
        <dbReference type="Proteomes" id="UP001059985"/>
    </source>
</evidence>
<accession>A0A9Q9F3T1</accession>
<dbReference type="Proteomes" id="UP001059985">
    <property type="component" value="Chromosome"/>
</dbReference>
<dbReference type="Proteomes" id="UP001059822">
    <property type="component" value="Chromosome"/>
</dbReference>
<evidence type="ECO:0000313" key="2">
    <source>
        <dbReference type="EMBL" id="UTO56545.1"/>
    </source>
</evidence>
<evidence type="ECO:0000313" key="3">
    <source>
        <dbReference type="Proteomes" id="UP001059822"/>
    </source>
</evidence>
<name>A0A9Q9F3T1_9RICK</name>
<keyword evidence="4" id="KW-1185">Reference proteome</keyword>
<dbReference type="EMBL" id="CP089286">
    <property type="protein sequence ID" value="UTO55624.1"/>
    <property type="molecule type" value="Genomic_DNA"/>
</dbReference>
<gene>
    <name evidence="2" type="ORF">LUA81_00850</name>
    <name evidence="1" type="ORF">LUA82_00850</name>
</gene>